<dbReference type="Proteomes" id="UP000286954">
    <property type="component" value="Chromosome"/>
</dbReference>
<dbReference type="GO" id="GO:0016075">
    <property type="term" value="P:rRNA catabolic process"/>
    <property type="evidence" value="ECO:0007669"/>
    <property type="project" value="TreeGrafter"/>
</dbReference>
<dbReference type="GO" id="GO:0003677">
    <property type="term" value="F:DNA binding"/>
    <property type="evidence" value="ECO:0007669"/>
    <property type="project" value="InterPro"/>
</dbReference>
<dbReference type="AlphaFoldDB" id="A0A3T0EDC4"/>
<dbReference type="Gene3D" id="2.30.30.110">
    <property type="match status" value="1"/>
</dbReference>
<dbReference type="PANTHER" id="PTHR33988:SF2">
    <property type="entry name" value="ENDORIBONUCLEASE MAZF"/>
    <property type="match status" value="1"/>
</dbReference>
<sequence>MKRGDIVTVAMPGDFGKPRPALVLQADYFAQTSTVTLALISSTLVDAPLLRITLEPSEENGLRARSQIMVDKVMSVRRERVGKVIGKADSDTLLSVNRSLVVFLGFA</sequence>
<protein>
    <submittedName>
        <fullName evidence="1">Uncharacterized protein</fullName>
    </submittedName>
</protein>
<dbReference type="SUPFAM" id="SSF50118">
    <property type="entry name" value="Cell growth inhibitor/plasmid maintenance toxic component"/>
    <property type="match status" value="1"/>
</dbReference>
<dbReference type="KEGG" id="gak:X907_2775"/>
<dbReference type="PANTHER" id="PTHR33988">
    <property type="entry name" value="ENDORIBONUCLEASE MAZF-RELATED"/>
    <property type="match status" value="1"/>
</dbReference>
<dbReference type="OrthoDB" id="3196747at2"/>
<dbReference type="InterPro" id="IPR003477">
    <property type="entry name" value="PemK-like"/>
</dbReference>
<dbReference type="GO" id="GO:0006402">
    <property type="term" value="P:mRNA catabolic process"/>
    <property type="evidence" value="ECO:0007669"/>
    <property type="project" value="TreeGrafter"/>
</dbReference>
<dbReference type="RefSeq" id="WP_127568934.1">
    <property type="nucleotide sequence ID" value="NZ_BMFB01000004.1"/>
</dbReference>
<gene>
    <name evidence="1" type="ORF">X907_2775</name>
</gene>
<accession>A0A3T0EDC4</accession>
<keyword evidence="2" id="KW-1185">Reference proteome</keyword>
<evidence type="ECO:0000313" key="1">
    <source>
        <dbReference type="EMBL" id="AZU05284.1"/>
    </source>
</evidence>
<dbReference type="Pfam" id="PF02452">
    <property type="entry name" value="PemK_toxin"/>
    <property type="match status" value="1"/>
</dbReference>
<dbReference type="GO" id="GO:0004521">
    <property type="term" value="F:RNA endonuclease activity"/>
    <property type="evidence" value="ECO:0007669"/>
    <property type="project" value="TreeGrafter"/>
</dbReference>
<dbReference type="InterPro" id="IPR011067">
    <property type="entry name" value="Plasmid_toxin/cell-grow_inhib"/>
</dbReference>
<evidence type="ECO:0000313" key="2">
    <source>
        <dbReference type="Proteomes" id="UP000286954"/>
    </source>
</evidence>
<reference evidence="1 2" key="1">
    <citation type="submission" date="2016-12" db="EMBL/GenBank/DDBJ databases">
        <title>The genome of dimorphic prosthecate Glycocaulis alkaliphilus 6b-8t, isolated from crude oil dictates its adaptability in petroleum environments.</title>
        <authorList>
            <person name="Wu X.-L."/>
            <person name="Geng S."/>
        </authorList>
    </citation>
    <scope>NUCLEOTIDE SEQUENCE [LARGE SCALE GENOMIC DNA]</scope>
    <source>
        <strain evidence="1 2">6B-8</strain>
    </source>
</reference>
<name>A0A3T0EDC4_9PROT</name>
<dbReference type="EMBL" id="CP018911">
    <property type="protein sequence ID" value="AZU05284.1"/>
    <property type="molecule type" value="Genomic_DNA"/>
</dbReference>
<organism evidence="1 2">
    <name type="scientific">Glycocaulis alkaliphilus</name>
    <dbReference type="NCBI Taxonomy" id="1434191"/>
    <lineage>
        <taxon>Bacteria</taxon>
        <taxon>Pseudomonadati</taxon>
        <taxon>Pseudomonadota</taxon>
        <taxon>Alphaproteobacteria</taxon>
        <taxon>Maricaulales</taxon>
        <taxon>Maricaulaceae</taxon>
        <taxon>Glycocaulis</taxon>
    </lineage>
</organism>
<proteinExistence type="predicted"/>